<feature type="compositionally biased region" description="Pro residues" evidence="5">
    <location>
        <begin position="249"/>
        <end position="261"/>
    </location>
</feature>
<protein>
    <submittedName>
        <fullName evidence="7">Phospholipase D-like domain-containing protein</fullName>
    </submittedName>
</protein>
<organism evidence="7 8">
    <name type="scientific">Nocardioides cremeus</name>
    <dbReference type="NCBI Taxonomy" id="3058044"/>
    <lineage>
        <taxon>Bacteria</taxon>
        <taxon>Bacillati</taxon>
        <taxon>Actinomycetota</taxon>
        <taxon>Actinomycetes</taxon>
        <taxon>Propionibacteriales</taxon>
        <taxon>Nocardioidaceae</taxon>
        <taxon>Nocardioides</taxon>
    </lineage>
</organism>
<dbReference type="InterPro" id="IPR025202">
    <property type="entry name" value="PLD-like_dom"/>
</dbReference>
<dbReference type="PANTHER" id="PTHR18896">
    <property type="entry name" value="PHOSPHOLIPASE D"/>
    <property type="match status" value="1"/>
</dbReference>
<evidence type="ECO:0000256" key="5">
    <source>
        <dbReference type="SAM" id="MobiDB-lite"/>
    </source>
</evidence>
<reference evidence="7" key="1">
    <citation type="submission" date="2023-06" db="EMBL/GenBank/DDBJ databases">
        <title>Genome sequence of Nocardioides sp. SOB44.</title>
        <authorList>
            <person name="Zhang G."/>
        </authorList>
    </citation>
    <scope>NUCLEOTIDE SEQUENCE</scope>
    <source>
        <strain evidence="7">SOB44</strain>
    </source>
</reference>
<dbReference type="Pfam" id="PF13091">
    <property type="entry name" value="PLDc_2"/>
    <property type="match status" value="1"/>
</dbReference>
<gene>
    <name evidence="7" type="ORF">QWJ41_01565</name>
</gene>
<keyword evidence="8" id="KW-1185">Reference proteome</keyword>
<dbReference type="EMBL" id="JAULSC010000001">
    <property type="protein sequence ID" value="MDO3394401.1"/>
    <property type="molecule type" value="Genomic_DNA"/>
</dbReference>
<evidence type="ECO:0000256" key="2">
    <source>
        <dbReference type="ARBA" id="ARBA00022737"/>
    </source>
</evidence>
<feature type="region of interest" description="Disordered" evidence="5">
    <location>
        <begin position="244"/>
        <end position="285"/>
    </location>
</feature>
<dbReference type="SMART" id="SM00155">
    <property type="entry name" value="PLDc"/>
    <property type="match status" value="2"/>
</dbReference>
<evidence type="ECO:0000313" key="8">
    <source>
        <dbReference type="Proteomes" id="UP001168363"/>
    </source>
</evidence>
<feature type="domain" description="PLD phosphodiesterase" evidence="6">
    <location>
        <begin position="404"/>
        <end position="431"/>
    </location>
</feature>
<feature type="domain" description="PLD phosphodiesterase" evidence="6">
    <location>
        <begin position="141"/>
        <end position="174"/>
    </location>
</feature>
<keyword evidence="2" id="KW-0677">Repeat</keyword>
<sequence>MALRADPRDWFLSREERGNECTRVDDAHADAAFSTGNRVRALVHGRTYFAELLRCVEAAGEGDLVWFTDWRSDPDQRLGDEPGSELVEVLGRALDRGADVRALVWRSQAAAMGYAHQEHRDLGDLLQERGADVQLDMRVTRAGTHHQKFVVVRHRDDPDRDIAFVGGIDLCHGRRDDAVHEGDPQTLHVADEYGDRAPWHDVQVALQGPVVHDVETVFRERWEDTSPTTRHPWRRLRDARADLDGARRPLPPQAPPPPPAADDPDDPDDPDDAADREDAETDTGHAVQLLRTYPVLGAGWAFDFAPRGERSVARGYTKAVKHAQRLVYVEDQFLWGHEMSSVLADALRNQPGLHVVVVLPQHPDQDGWFARDPQVLGRLRGVQRLLLEAPDRVAFYGLENHAGTPVYVHAKVCVLDDAWASIGSDNFCRRSWTNDSELSAAIIDRGATEGRAGFAQRLRLTLAAEHLDRLDPDELTSVDDMDDAGLLEVMADCVDPVEMFRRFAESADALEAWHDGGRVGPRPPGRLRRLPEPRLPLARQLLAVPSYRYLHDPDGRSWRMRRRKTF</sequence>
<evidence type="ECO:0000256" key="1">
    <source>
        <dbReference type="ARBA" id="ARBA00000798"/>
    </source>
</evidence>
<evidence type="ECO:0000259" key="6">
    <source>
        <dbReference type="PROSITE" id="PS50035"/>
    </source>
</evidence>
<comment type="caution">
    <text evidence="7">The sequence shown here is derived from an EMBL/GenBank/DDBJ whole genome shotgun (WGS) entry which is preliminary data.</text>
</comment>
<name>A0ABT8TKC3_9ACTN</name>
<accession>A0ABT8TKC3</accession>
<dbReference type="InterPro" id="IPR015679">
    <property type="entry name" value="PLipase_D_fam"/>
</dbReference>
<dbReference type="CDD" id="cd09105">
    <property type="entry name" value="PLDc_vPLD1_2_like_2"/>
    <property type="match status" value="1"/>
</dbReference>
<dbReference type="RefSeq" id="WP_302705386.1">
    <property type="nucleotide sequence ID" value="NZ_JAULSC010000001.1"/>
</dbReference>
<dbReference type="PANTHER" id="PTHR18896:SF76">
    <property type="entry name" value="PHOSPHOLIPASE"/>
    <property type="match status" value="1"/>
</dbReference>
<evidence type="ECO:0000313" key="7">
    <source>
        <dbReference type="EMBL" id="MDO3394401.1"/>
    </source>
</evidence>
<proteinExistence type="predicted"/>
<comment type="catalytic activity">
    <reaction evidence="1">
        <text>a 1,2-diacyl-sn-glycero-3-phosphocholine + H2O = a 1,2-diacyl-sn-glycero-3-phosphate + choline + H(+)</text>
        <dbReference type="Rhea" id="RHEA:14445"/>
        <dbReference type="ChEBI" id="CHEBI:15354"/>
        <dbReference type="ChEBI" id="CHEBI:15377"/>
        <dbReference type="ChEBI" id="CHEBI:15378"/>
        <dbReference type="ChEBI" id="CHEBI:57643"/>
        <dbReference type="ChEBI" id="CHEBI:58608"/>
        <dbReference type="EC" id="3.1.4.4"/>
    </reaction>
</comment>
<evidence type="ECO:0000256" key="3">
    <source>
        <dbReference type="ARBA" id="ARBA00022801"/>
    </source>
</evidence>
<dbReference type="Gene3D" id="3.30.870.10">
    <property type="entry name" value="Endonuclease Chain A"/>
    <property type="match status" value="2"/>
</dbReference>
<feature type="compositionally biased region" description="Acidic residues" evidence="5">
    <location>
        <begin position="262"/>
        <end position="281"/>
    </location>
</feature>
<keyword evidence="3" id="KW-0378">Hydrolase</keyword>
<dbReference type="InterPro" id="IPR001736">
    <property type="entry name" value="PLipase_D/transphosphatidylase"/>
</dbReference>
<dbReference type="PROSITE" id="PS50035">
    <property type="entry name" value="PLD"/>
    <property type="match status" value="2"/>
</dbReference>
<dbReference type="Proteomes" id="UP001168363">
    <property type="component" value="Unassembled WGS sequence"/>
</dbReference>
<dbReference type="SUPFAM" id="SSF56024">
    <property type="entry name" value="Phospholipase D/nuclease"/>
    <property type="match status" value="2"/>
</dbReference>
<evidence type="ECO:0000256" key="4">
    <source>
        <dbReference type="ARBA" id="ARBA00023098"/>
    </source>
</evidence>
<keyword evidence="4" id="KW-0443">Lipid metabolism</keyword>